<keyword evidence="6 8" id="KW-0539">Nucleus</keyword>
<comment type="similarity">
    <text evidence="3 8">Belongs to the histone H4 family.</text>
</comment>
<dbReference type="EMBL" id="JAIVGD010000015">
    <property type="protein sequence ID" value="KAH0758238.1"/>
    <property type="molecule type" value="Genomic_DNA"/>
</dbReference>
<comment type="subunit">
    <text evidence="8">The nucleosome is a histone octamer containing two molecules each of H2A, H2B, H3 and H4 assembled in one H3-H4 heterotetramer and two H2A-H2B heterodimers. The octamer wraps approximately 147 bp of DNA.</text>
</comment>
<reference evidence="9 10" key="1">
    <citation type="journal article" date="2021" name="bioRxiv">
        <title>Chromosome-scale and haplotype-resolved genome assembly of a tetraploid potato cultivar.</title>
        <authorList>
            <person name="Sun H."/>
            <person name="Jiao W.-B."/>
            <person name="Krause K."/>
            <person name="Campoy J.A."/>
            <person name="Goel M."/>
            <person name="Folz-Donahue K."/>
            <person name="Kukat C."/>
            <person name="Huettel B."/>
            <person name="Schneeberger K."/>
        </authorList>
    </citation>
    <scope>NUCLEOTIDE SEQUENCE [LARGE SCALE GENOMIC DNA]</scope>
    <source>
        <strain evidence="9">SolTubOtavaFocal</strain>
        <tissue evidence="9">Leaves</tissue>
    </source>
</reference>
<sequence>MSGCGKRGKGLGNGGAKLFIPAIRHLACRGAVKCISRLIYEETRGVLKIFLENLIPDAVTYTEHTRRKTVSALEVEYALKRQGRTLYGFGV</sequence>
<keyword evidence="10" id="KW-1185">Reference proteome</keyword>
<dbReference type="SUPFAM" id="SSF47113">
    <property type="entry name" value="Histone-fold"/>
    <property type="match status" value="1"/>
</dbReference>
<comment type="caution">
    <text evidence="9">The sequence shown here is derived from an EMBL/GenBank/DDBJ whole genome shotgun (WGS) entry which is preliminary data.</text>
</comment>
<comment type="function">
    <text evidence="8">Core component of nucleosome. Nucleosomes wrap and compact DNA into chromatin, limiting DNA accessibility to the cellular machineries which require DNA as a template. Histones thereby play a central role in transcription regulation, DNA repair, DNA replication and chromosomal stability. DNA accessibility is regulated via a complex set of post-translational modifications of histones, also called histone code, and nucleosome remodeling.</text>
</comment>
<evidence type="ECO:0000256" key="3">
    <source>
        <dbReference type="ARBA" id="ARBA00006564"/>
    </source>
</evidence>
<dbReference type="PRINTS" id="PR00623">
    <property type="entry name" value="HISTONEH4"/>
</dbReference>
<dbReference type="PANTHER" id="PTHR10484">
    <property type="entry name" value="HISTONE H4"/>
    <property type="match status" value="1"/>
</dbReference>
<evidence type="ECO:0000256" key="6">
    <source>
        <dbReference type="ARBA" id="ARBA00023242"/>
    </source>
</evidence>
<dbReference type="InterPro" id="IPR001951">
    <property type="entry name" value="Histone_H4"/>
</dbReference>
<gene>
    <name evidence="9" type="ORF">KY290_021731</name>
</gene>
<dbReference type="SMART" id="SM00417">
    <property type="entry name" value="H4"/>
    <property type="match status" value="1"/>
</dbReference>
<evidence type="ECO:0000256" key="1">
    <source>
        <dbReference type="ARBA" id="ARBA00004123"/>
    </source>
</evidence>
<protein>
    <recommendedName>
        <fullName evidence="8">Histone H4</fullName>
    </recommendedName>
</protein>
<evidence type="ECO:0000256" key="7">
    <source>
        <dbReference type="ARBA" id="ARBA00023269"/>
    </source>
</evidence>
<dbReference type="InterPro" id="IPR009072">
    <property type="entry name" value="Histone-fold"/>
</dbReference>
<keyword evidence="7 8" id="KW-0544">Nucleosome core</keyword>
<name>A0ABQ7V2D7_SOLTU</name>
<dbReference type="Proteomes" id="UP000826656">
    <property type="component" value="Unassembled WGS sequence"/>
</dbReference>
<organism evidence="9 10">
    <name type="scientific">Solanum tuberosum</name>
    <name type="common">Potato</name>
    <dbReference type="NCBI Taxonomy" id="4113"/>
    <lineage>
        <taxon>Eukaryota</taxon>
        <taxon>Viridiplantae</taxon>
        <taxon>Streptophyta</taxon>
        <taxon>Embryophyta</taxon>
        <taxon>Tracheophyta</taxon>
        <taxon>Spermatophyta</taxon>
        <taxon>Magnoliopsida</taxon>
        <taxon>eudicotyledons</taxon>
        <taxon>Gunneridae</taxon>
        <taxon>Pentapetalae</taxon>
        <taxon>asterids</taxon>
        <taxon>lamiids</taxon>
        <taxon>Solanales</taxon>
        <taxon>Solanaceae</taxon>
        <taxon>Solanoideae</taxon>
        <taxon>Solaneae</taxon>
        <taxon>Solanum</taxon>
    </lineage>
</organism>
<comment type="subcellular location">
    <subcellularLocation>
        <location evidence="2">Chromosome</location>
    </subcellularLocation>
    <subcellularLocation>
        <location evidence="1">Nucleus</location>
    </subcellularLocation>
</comment>
<evidence type="ECO:0000256" key="5">
    <source>
        <dbReference type="ARBA" id="ARBA00023125"/>
    </source>
</evidence>
<dbReference type="CDD" id="cd22912">
    <property type="entry name" value="HFD_H4"/>
    <property type="match status" value="1"/>
</dbReference>
<evidence type="ECO:0000313" key="10">
    <source>
        <dbReference type="Proteomes" id="UP000826656"/>
    </source>
</evidence>
<evidence type="ECO:0000313" key="9">
    <source>
        <dbReference type="EMBL" id="KAH0758238.1"/>
    </source>
</evidence>
<evidence type="ECO:0000256" key="4">
    <source>
        <dbReference type="ARBA" id="ARBA00022454"/>
    </source>
</evidence>
<accession>A0ABQ7V2D7</accession>
<proteinExistence type="inferred from homology"/>
<keyword evidence="4 8" id="KW-0158">Chromosome</keyword>
<evidence type="ECO:0000256" key="8">
    <source>
        <dbReference type="RuleBase" id="RU000528"/>
    </source>
</evidence>
<dbReference type="Gene3D" id="1.10.20.10">
    <property type="entry name" value="Histone, subunit A"/>
    <property type="match status" value="1"/>
</dbReference>
<keyword evidence="5 8" id="KW-0238">DNA-binding</keyword>
<evidence type="ECO:0000256" key="2">
    <source>
        <dbReference type="ARBA" id="ARBA00004286"/>
    </source>
</evidence>